<dbReference type="SFLD" id="SFLDG01129">
    <property type="entry name" value="C1.5:_HAD__Beta-PGM__Phosphata"/>
    <property type="match status" value="1"/>
</dbReference>
<dbReference type="InterPro" id="IPR036412">
    <property type="entry name" value="HAD-like_sf"/>
</dbReference>
<dbReference type="STRING" id="742726.HMPREF9448_02713"/>
<dbReference type="Gene3D" id="3.40.50.1000">
    <property type="entry name" value="HAD superfamily/HAD-like"/>
    <property type="match status" value="1"/>
</dbReference>
<gene>
    <name evidence="1" type="ORF">HMPREF9448_02713</name>
</gene>
<comment type="caution">
    <text evidence="1">The sequence shown here is derived from an EMBL/GenBank/DDBJ whole genome shotgun (WGS) entry which is preliminary data.</text>
</comment>
<dbReference type="InterPro" id="IPR023214">
    <property type="entry name" value="HAD_sf"/>
</dbReference>
<proteinExistence type="predicted"/>
<dbReference type="NCBIfam" id="TIGR01509">
    <property type="entry name" value="HAD-SF-IA-v3"/>
    <property type="match status" value="1"/>
</dbReference>
<accession>K0WRM5</accession>
<dbReference type="EMBL" id="ADLE01000018">
    <property type="protein sequence ID" value="EJZ62033.1"/>
    <property type="molecule type" value="Genomic_DNA"/>
</dbReference>
<dbReference type="SUPFAM" id="SSF56784">
    <property type="entry name" value="HAD-like"/>
    <property type="match status" value="1"/>
</dbReference>
<dbReference type="Proteomes" id="UP000006044">
    <property type="component" value="Unassembled WGS sequence"/>
</dbReference>
<dbReference type="PANTHER" id="PTHR43611:SF3">
    <property type="entry name" value="FLAVIN MONONUCLEOTIDE HYDROLASE 1, CHLOROPLATIC"/>
    <property type="match status" value="1"/>
</dbReference>
<dbReference type="eggNOG" id="COG1011">
    <property type="taxonomic scope" value="Bacteria"/>
</dbReference>
<protein>
    <submittedName>
        <fullName evidence="1">HAD hydrolase, family IA</fullName>
    </submittedName>
</protein>
<dbReference type="SFLD" id="SFLDS00003">
    <property type="entry name" value="Haloacid_Dehalogenase"/>
    <property type="match status" value="1"/>
</dbReference>
<dbReference type="InterPro" id="IPR006439">
    <property type="entry name" value="HAD-SF_hydro_IA"/>
</dbReference>
<dbReference type="PANTHER" id="PTHR43611">
    <property type="entry name" value="ALPHA-D-GLUCOSE 1-PHOSPHATE PHOSPHATASE"/>
    <property type="match status" value="1"/>
</dbReference>
<name>K0WRM5_9BACT</name>
<keyword evidence="2" id="KW-1185">Reference proteome</keyword>
<dbReference type="CDD" id="cd02603">
    <property type="entry name" value="HAD_sEH-N_like"/>
    <property type="match status" value="1"/>
</dbReference>
<dbReference type="GO" id="GO:0016787">
    <property type="term" value="F:hydrolase activity"/>
    <property type="evidence" value="ECO:0007669"/>
    <property type="project" value="UniProtKB-KW"/>
</dbReference>
<dbReference type="RefSeq" id="WP_008863087.1">
    <property type="nucleotide sequence ID" value="NZ_JH815206.1"/>
</dbReference>
<dbReference type="HOGENOM" id="CLU_045011_9_5_10"/>
<dbReference type="InterPro" id="IPR023198">
    <property type="entry name" value="PGP-like_dom2"/>
</dbReference>
<dbReference type="Pfam" id="PF00702">
    <property type="entry name" value="Hydrolase"/>
    <property type="match status" value="1"/>
</dbReference>
<dbReference type="GeneID" id="77849890"/>
<keyword evidence="1" id="KW-0378">Hydrolase</keyword>
<evidence type="ECO:0000313" key="2">
    <source>
        <dbReference type="Proteomes" id="UP000006044"/>
    </source>
</evidence>
<dbReference type="Gene3D" id="1.10.150.240">
    <property type="entry name" value="Putative phosphatase, domain 2"/>
    <property type="match status" value="1"/>
</dbReference>
<evidence type="ECO:0000313" key="1">
    <source>
        <dbReference type="EMBL" id="EJZ62033.1"/>
    </source>
</evidence>
<dbReference type="PRINTS" id="PR00413">
    <property type="entry name" value="HADHALOGNASE"/>
</dbReference>
<sequence>MNTSLAGIRNLLFDLGGVIINLDRQRCVDALTALGDEKADEMLDLSVQRGTLMDLEEGKISPSDFFKCMRQKIGKAVSDEEIVHALNELLIGIPLDRLTLLRKLRQRFNVMMLSNTNPIMFDTKIAECFAQEGLSITDYFDDVYLSYRLKSCKPDIAIFKKVIELSRIVPQETLFFDDSQKNLDAAASLGFKTFLVTPDRDIVTFFNTQSIDDF</sequence>
<dbReference type="OrthoDB" id="9797415at2"/>
<reference evidence="1 2" key="1">
    <citation type="submission" date="2012-08" db="EMBL/GenBank/DDBJ databases">
        <title>The Genome Sequence of Barnesiella intestinihominis YIT 11860.</title>
        <authorList>
            <consortium name="The Broad Institute Genome Sequencing Platform"/>
            <person name="Earl A."/>
            <person name="Ward D."/>
            <person name="Feldgarden M."/>
            <person name="Gevers D."/>
            <person name="Morotomi M."/>
            <person name="Walker B."/>
            <person name="Young S.K."/>
            <person name="Zeng Q."/>
            <person name="Gargeya S."/>
            <person name="Fitzgerald M."/>
            <person name="Haas B."/>
            <person name="Abouelleil A."/>
            <person name="Alvarado L."/>
            <person name="Arachchi H.M."/>
            <person name="Berlin A.M."/>
            <person name="Chapman S.B."/>
            <person name="Goldberg J."/>
            <person name="Griggs A."/>
            <person name="Gujja S."/>
            <person name="Hansen M."/>
            <person name="Howarth C."/>
            <person name="Imamovic A."/>
            <person name="Larimer J."/>
            <person name="McCowen C."/>
            <person name="Montmayeur A."/>
            <person name="Murphy C."/>
            <person name="Neiman D."/>
            <person name="Pearson M."/>
            <person name="Priest M."/>
            <person name="Roberts A."/>
            <person name="Saif S."/>
            <person name="Shea T."/>
            <person name="Sisk P."/>
            <person name="Sykes S."/>
            <person name="Wortman J."/>
            <person name="Nusbaum C."/>
            <person name="Birren B."/>
        </authorList>
    </citation>
    <scope>NUCLEOTIDE SEQUENCE [LARGE SCALE GENOMIC DNA]</scope>
    <source>
        <strain evidence="1 2">YIT 11860</strain>
    </source>
</reference>
<dbReference type="AlphaFoldDB" id="K0WRM5"/>
<organism evidence="1 2">
    <name type="scientific">Barnesiella intestinihominis YIT 11860</name>
    <dbReference type="NCBI Taxonomy" id="742726"/>
    <lineage>
        <taxon>Bacteria</taxon>
        <taxon>Pseudomonadati</taxon>
        <taxon>Bacteroidota</taxon>
        <taxon>Bacteroidia</taxon>
        <taxon>Bacteroidales</taxon>
        <taxon>Barnesiellaceae</taxon>
        <taxon>Barnesiella</taxon>
    </lineage>
</organism>